<dbReference type="PANTHER" id="PTHR24075">
    <property type="entry name" value="SEC63 DOMAIN-CONTAINING"/>
    <property type="match status" value="1"/>
</dbReference>
<dbReference type="AlphaFoldDB" id="A0AAV2R8U1"/>
<dbReference type="PANTHER" id="PTHR24075:SF0">
    <property type="entry name" value="TRANSLOCATION PROTEIN SEC63 HOMOLOG"/>
    <property type="match status" value="1"/>
</dbReference>
<evidence type="ECO:0000313" key="3">
    <source>
        <dbReference type="Proteomes" id="UP001497623"/>
    </source>
</evidence>
<reference evidence="2 3" key="1">
    <citation type="submission" date="2024-05" db="EMBL/GenBank/DDBJ databases">
        <authorList>
            <person name="Wallberg A."/>
        </authorList>
    </citation>
    <scope>NUCLEOTIDE SEQUENCE [LARGE SCALE GENOMIC DNA]</scope>
</reference>
<dbReference type="Proteomes" id="UP001497623">
    <property type="component" value="Unassembled WGS sequence"/>
</dbReference>
<organism evidence="2 3">
    <name type="scientific">Meganyctiphanes norvegica</name>
    <name type="common">Northern krill</name>
    <name type="synonym">Thysanopoda norvegica</name>
    <dbReference type="NCBI Taxonomy" id="48144"/>
    <lineage>
        <taxon>Eukaryota</taxon>
        <taxon>Metazoa</taxon>
        <taxon>Ecdysozoa</taxon>
        <taxon>Arthropoda</taxon>
        <taxon>Crustacea</taxon>
        <taxon>Multicrustacea</taxon>
        <taxon>Malacostraca</taxon>
        <taxon>Eumalacostraca</taxon>
        <taxon>Eucarida</taxon>
        <taxon>Euphausiacea</taxon>
        <taxon>Euphausiidae</taxon>
        <taxon>Meganyctiphanes</taxon>
    </lineage>
</organism>
<dbReference type="GO" id="GO:0006620">
    <property type="term" value="P:post-translational protein targeting to endoplasmic reticulum membrane"/>
    <property type="evidence" value="ECO:0007669"/>
    <property type="project" value="TreeGrafter"/>
</dbReference>
<feature type="non-terminal residue" evidence="2">
    <location>
        <position position="566"/>
    </location>
</feature>
<feature type="region of interest" description="Disordered" evidence="1">
    <location>
        <begin position="504"/>
        <end position="566"/>
    </location>
</feature>
<accession>A0AAV2R8U1</accession>
<keyword evidence="3" id="KW-1185">Reference proteome</keyword>
<feature type="compositionally biased region" description="Basic and acidic residues" evidence="1">
    <location>
        <begin position="504"/>
        <end position="513"/>
    </location>
</feature>
<dbReference type="GO" id="GO:0006614">
    <property type="term" value="P:SRP-dependent cotranslational protein targeting to membrane"/>
    <property type="evidence" value="ECO:0007669"/>
    <property type="project" value="TreeGrafter"/>
</dbReference>
<evidence type="ECO:0000256" key="1">
    <source>
        <dbReference type="SAM" id="MobiDB-lite"/>
    </source>
</evidence>
<protein>
    <submittedName>
        <fullName evidence="2">Uncharacterized protein</fullName>
    </submittedName>
</protein>
<dbReference type="EMBL" id="CAXKWB010016039">
    <property type="protein sequence ID" value="CAL4115189.1"/>
    <property type="molecule type" value="Genomic_DNA"/>
</dbReference>
<feature type="compositionally biased region" description="Basic residues" evidence="1">
    <location>
        <begin position="517"/>
        <end position="541"/>
    </location>
</feature>
<gene>
    <name evidence="2" type="ORF">MNOR_LOCUS20605</name>
</gene>
<proteinExistence type="predicted"/>
<name>A0AAV2R8U1_MEGNR</name>
<dbReference type="Gene3D" id="1.10.150.20">
    <property type="entry name" value="5' to 3' exonuclease, C-terminal subdomain"/>
    <property type="match status" value="1"/>
</dbReference>
<dbReference type="GO" id="GO:0008320">
    <property type="term" value="F:protein transmembrane transporter activity"/>
    <property type="evidence" value="ECO:0007669"/>
    <property type="project" value="TreeGrafter"/>
</dbReference>
<sequence>MRQKLKNGGGGTNNFYYYTQVEGVVLTLTYYMWSYGQPVETCWWLHQHSSVDIFSKRQIIVTKLFPENGYLYKKFTNKKLLVGGVLFHYFPVGQIPQGAHKNLIFSQFDMLGALMSEAHRKYEQNGVVVFPTQMTGYGKKCIFLNTPPSAVDPEWEGLNYPIKCYAGSPVTIYVTNIAMHNQLIENREICDVYGDLRLAVFVNGPPKCTPIMRLWWAVILSFSYCANEILLNSRKDYSYNLYQKSALKIFRSTRPIIIKKIDLFSRSTHIKWLNGQNNFIQIITQMLQMLPALRQKIQSHRTWQYTRNLYRHIIIAPQNAYYSCDNENLNLYRIYVCCPTLIQEMVTCVSQLIMLAHAGRISRLPSLDTIEACMKLSPNIVQALWEAKNPLLQLPYVTDDSLRHFVTKKKPVKSIEHLVSLPATERRHVLRSLSDEEFSDTMVVCSKMPKITMSVKCEVVDDDDTGVFTAGAIVTVTVCLRRRPLGEVYDQDLENSIVPLEELQKESNKDIDSSKSGWKRPQQKKGGKSKAKPQPQKKKVVKKEEEKPEEKKTEDKLEKRDPPRNG</sequence>
<dbReference type="SUPFAM" id="SSF158702">
    <property type="entry name" value="Sec63 N-terminal domain-like"/>
    <property type="match status" value="1"/>
</dbReference>
<comment type="caution">
    <text evidence="2">The sequence shown here is derived from an EMBL/GenBank/DDBJ whole genome shotgun (WGS) entry which is preliminary data.</text>
</comment>
<evidence type="ECO:0000313" key="2">
    <source>
        <dbReference type="EMBL" id="CAL4115189.1"/>
    </source>
</evidence>
<feature type="compositionally biased region" description="Basic and acidic residues" evidence="1">
    <location>
        <begin position="542"/>
        <end position="566"/>
    </location>
</feature>
<dbReference type="GO" id="GO:0003723">
    <property type="term" value="F:RNA binding"/>
    <property type="evidence" value="ECO:0007669"/>
    <property type="project" value="TreeGrafter"/>
</dbReference>
<dbReference type="GO" id="GO:0031207">
    <property type="term" value="C:Sec62/Sec63 complex"/>
    <property type="evidence" value="ECO:0007669"/>
    <property type="project" value="TreeGrafter"/>
</dbReference>